<accession>A0A379LXK4</accession>
<keyword evidence="2" id="KW-1185">Reference proteome</keyword>
<dbReference type="EMBL" id="UGVI01000001">
    <property type="protein sequence ID" value="SUE14266.1"/>
    <property type="molecule type" value="Genomic_DNA"/>
</dbReference>
<evidence type="ECO:0000313" key="1">
    <source>
        <dbReference type="EMBL" id="SUE14266.1"/>
    </source>
</evidence>
<dbReference type="InterPro" id="IPR009097">
    <property type="entry name" value="Cyclic_Pdiesterase"/>
</dbReference>
<name>A0A379LXK4_9NOCA</name>
<evidence type="ECO:0000313" key="2">
    <source>
        <dbReference type="Proteomes" id="UP000254569"/>
    </source>
</evidence>
<proteinExistence type="predicted"/>
<dbReference type="Gene3D" id="3.90.1140.10">
    <property type="entry name" value="Cyclic phosphodiesterase"/>
    <property type="match status" value="1"/>
</dbReference>
<dbReference type="SUPFAM" id="SSF55144">
    <property type="entry name" value="LigT-like"/>
    <property type="match status" value="1"/>
</dbReference>
<dbReference type="PANTHER" id="PTHR36039">
    <property type="match status" value="1"/>
</dbReference>
<dbReference type="Proteomes" id="UP000254569">
    <property type="component" value="Unassembled WGS sequence"/>
</dbReference>
<protein>
    <recommendedName>
        <fullName evidence="3">2'-5' RNA ligase</fullName>
    </recommendedName>
</protein>
<reference evidence="1 2" key="1">
    <citation type="submission" date="2018-06" db="EMBL/GenBank/DDBJ databases">
        <authorList>
            <consortium name="Pathogen Informatics"/>
            <person name="Doyle S."/>
        </authorList>
    </citation>
    <scope>NUCLEOTIDE SEQUENCE [LARGE SCALE GENOMIC DNA]</scope>
    <source>
        <strain evidence="1 2">NCTC13296</strain>
    </source>
</reference>
<evidence type="ECO:0008006" key="3">
    <source>
        <dbReference type="Google" id="ProtNLM"/>
    </source>
</evidence>
<dbReference type="Pfam" id="PF13563">
    <property type="entry name" value="2_5_RNA_ligase2"/>
    <property type="match status" value="1"/>
</dbReference>
<dbReference type="AlphaFoldDB" id="A0A379LXK4"/>
<gene>
    <name evidence="1" type="ORF">NCTC13296_01103</name>
</gene>
<organism evidence="1 2">
    <name type="scientific">Rhodococcus gordoniae</name>
    <dbReference type="NCBI Taxonomy" id="223392"/>
    <lineage>
        <taxon>Bacteria</taxon>
        <taxon>Bacillati</taxon>
        <taxon>Actinomycetota</taxon>
        <taxon>Actinomycetes</taxon>
        <taxon>Mycobacteriales</taxon>
        <taxon>Nocardiaceae</taxon>
        <taxon>Rhodococcus</taxon>
    </lineage>
</organism>
<sequence length="183" mass="19868">MSSVTPSSLPTVVQSVELLLDTSLDAAVRDEWIRLLDAGLHSQARVRSESNRPHVTLFVAHAVPPELEDAVRAAIRVRRITLRLGGVVIFGGRYATLARAVVPSIELLELQARVFEALSGCPGIPAHIRPGEWTPHVTLARRVPAARVGTAIVAVQSPERQPTGSSAGVRRWDGDAKREWLLT</sequence>
<dbReference type="PANTHER" id="PTHR36039:SF2">
    <property type="entry name" value="RNA LIGASE_CYCLIC NUCLEOTIDE PHOSPHODIESTERASE FAMILY PROTEIN"/>
    <property type="match status" value="1"/>
</dbReference>